<evidence type="ECO:0000313" key="2">
    <source>
        <dbReference type="Proteomes" id="UP000183868"/>
    </source>
</evidence>
<dbReference type="Proteomes" id="UP000183868">
    <property type="component" value="Chromosome"/>
</dbReference>
<dbReference type="EMBL" id="CP018099">
    <property type="protein sequence ID" value="APF20783.1"/>
    <property type="molecule type" value="Genomic_DNA"/>
</dbReference>
<dbReference type="KEGG" id="caby:Cabys_4038"/>
<name>A0A1J1CDM9_CALAY</name>
<gene>
    <name evidence="1" type="ORF">Cabys_4038</name>
</gene>
<accession>A0A1J1CDM9</accession>
<proteinExistence type="predicted"/>
<sequence>MFWLSSPITVAGQWRIFTALPVTERVLFVSKERRFNIIRLRLKSNFFYRFSFFKGKEKLSFKLESTIKKGSEKAEPENA</sequence>
<reference evidence="1 2" key="1">
    <citation type="submission" date="2016-11" db="EMBL/GenBank/DDBJ databases">
        <title>Genomic analysis of Caldithrix abyssi and proposal of a novel bacterial phylum Caldithrichaeota.</title>
        <authorList>
            <person name="Kublanov I."/>
            <person name="Sigalova O."/>
            <person name="Gavrilov S."/>
            <person name="Lebedinsky A."/>
            <person name="Ivanova N."/>
            <person name="Daum C."/>
            <person name="Reddy T."/>
            <person name="Klenk H.P."/>
            <person name="Goker M."/>
            <person name="Reva O."/>
            <person name="Miroshnichenko M."/>
            <person name="Kyprides N."/>
            <person name="Woyke T."/>
            <person name="Gelfand M."/>
        </authorList>
    </citation>
    <scope>NUCLEOTIDE SEQUENCE [LARGE SCALE GENOMIC DNA]</scope>
    <source>
        <strain evidence="1 2">LF13</strain>
    </source>
</reference>
<evidence type="ECO:0000313" key="1">
    <source>
        <dbReference type="EMBL" id="APF20783.1"/>
    </source>
</evidence>
<dbReference type="AlphaFoldDB" id="A0A1J1CDM9"/>
<organism evidence="1 2">
    <name type="scientific">Caldithrix abyssi DSM 13497</name>
    <dbReference type="NCBI Taxonomy" id="880073"/>
    <lineage>
        <taxon>Bacteria</taxon>
        <taxon>Pseudomonadati</taxon>
        <taxon>Calditrichota</taxon>
        <taxon>Calditrichia</taxon>
        <taxon>Calditrichales</taxon>
        <taxon>Calditrichaceae</taxon>
        <taxon>Caldithrix</taxon>
    </lineage>
</organism>
<protein>
    <submittedName>
        <fullName evidence="1">Uncharacterized protein</fullName>
    </submittedName>
</protein>